<dbReference type="Proteomes" id="UP000823749">
    <property type="component" value="Chromosome 5"/>
</dbReference>
<gene>
    <name evidence="2" type="ORF">RHGRI_014323</name>
</gene>
<name>A0AAV6K8W2_9ERIC</name>
<evidence type="ECO:0000313" key="3">
    <source>
        <dbReference type="Proteomes" id="UP000823749"/>
    </source>
</evidence>
<dbReference type="AlphaFoldDB" id="A0AAV6K8W2"/>
<protein>
    <submittedName>
        <fullName evidence="2">Uncharacterized protein</fullName>
    </submittedName>
</protein>
<comment type="caution">
    <text evidence="2">The sequence shown here is derived from an EMBL/GenBank/DDBJ whole genome shotgun (WGS) entry which is preliminary data.</text>
</comment>
<feature type="region of interest" description="Disordered" evidence="1">
    <location>
        <begin position="1"/>
        <end position="45"/>
    </location>
</feature>
<accession>A0AAV6K8W2</accession>
<evidence type="ECO:0000313" key="2">
    <source>
        <dbReference type="EMBL" id="KAG5548917.1"/>
    </source>
</evidence>
<keyword evidence="3" id="KW-1185">Reference proteome</keyword>
<evidence type="ECO:0000256" key="1">
    <source>
        <dbReference type="SAM" id="MobiDB-lite"/>
    </source>
</evidence>
<dbReference type="EMBL" id="JACTNZ010000005">
    <property type="protein sequence ID" value="KAG5548917.1"/>
    <property type="molecule type" value="Genomic_DNA"/>
</dbReference>
<reference evidence="2" key="1">
    <citation type="submission" date="2020-08" db="EMBL/GenBank/DDBJ databases">
        <title>Plant Genome Project.</title>
        <authorList>
            <person name="Zhang R.-G."/>
        </authorList>
    </citation>
    <scope>NUCLEOTIDE SEQUENCE</scope>
    <source>
        <strain evidence="2">WSP0</strain>
        <tissue evidence="2">Leaf</tissue>
    </source>
</reference>
<sequence length="99" mass="11378">MESQITVTHSPPAKNKKKKTKKMKLMAPSVQNKTQRRQSRPPSQLWRRRLPLRHVSGAALQGDLLVRRPHRQERYQGLARGLPGRQRPHEGTRSTGALM</sequence>
<proteinExistence type="predicted"/>
<organism evidence="2 3">
    <name type="scientific">Rhododendron griersonianum</name>
    <dbReference type="NCBI Taxonomy" id="479676"/>
    <lineage>
        <taxon>Eukaryota</taxon>
        <taxon>Viridiplantae</taxon>
        <taxon>Streptophyta</taxon>
        <taxon>Embryophyta</taxon>
        <taxon>Tracheophyta</taxon>
        <taxon>Spermatophyta</taxon>
        <taxon>Magnoliopsida</taxon>
        <taxon>eudicotyledons</taxon>
        <taxon>Gunneridae</taxon>
        <taxon>Pentapetalae</taxon>
        <taxon>asterids</taxon>
        <taxon>Ericales</taxon>
        <taxon>Ericaceae</taxon>
        <taxon>Ericoideae</taxon>
        <taxon>Rhodoreae</taxon>
        <taxon>Rhododendron</taxon>
    </lineage>
</organism>
<feature type="compositionally biased region" description="Basic residues" evidence="1">
    <location>
        <begin position="14"/>
        <end position="24"/>
    </location>
</feature>
<feature type="region of interest" description="Disordered" evidence="1">
    <location>
        <begin position="75"/>
        <end position="99"/>
    </location>
</feature>